<dbReference type="AlphaFoldDB" id="A0AAP0FA06"/>
<protein>
    <submittedName>
        <fullName evidence="1">Uncharacterized protein</fullName>
    </submittedName>
</protein>
<reference evidence="1 2" key="1">
    <citation type="submission" date="2024-01" db="EMBL/GenBank/DDBJ databases">
        <title>Genome assemblies of Stephania.</title>
        <authorList>
            <person name="Yang L."/>
        </authorList>
    </citation>
    <scope>NUCLEOTIDE SEQUENCE [LARGE SCALE GENOMIC DNA]</scope>
    <source>
        <strain evidence="1">JXDWG</strain>
        <tissue evidence="1">Leaf</tissue>
    </source>
</reference>
<proteinExistence type="predicted"/>
<dbReference type="EMBL" id="JBBNAG010000009">
    <property type="protein sequence ID" value="KAK9105137.1"/>
    <property type="molecule type" value="Genomic_DNA"/>
</dbReference>
<organism evidence="1 2">
    <name type="scientific">Stephania cephalantha</name>
    <dbReference type="NCBI Taxonomy" id="152367"/>
    <lineage>
        <taxon>Eukaryota</taxon>
        <taxon>Viridiplantae</taxon>
        <taxon>Streptophyta</taxon>
        <taxon>Embryophyta</taxon>
        <taxon>Tracheophyta</taxon>
        <taxon>Spermatophyta</taxon>
        <taxon>Magnoliopsida</taxon>
        <taxon>Ranunculales</taxon>
        <taxon>Menispermaceae</taxon>
        <taxon>Menispermoideae</taxon>
        <taxon>Cissampelideae</taxon>
        <taxon>Stephania</taxon>
    </lineage>
</organism>
<sequence length="75" mass="8247">MKSLCPSSSPSLSTLHSRRSHFLVSYLSRQSILSLSFTRPVSLSLSLSLSLQSLTTLNVCFIRDSLPQAHLPPSM</sequence>
<evidence type="ECO:0000313" key="1">
    <source>
        <dbReference type="EMBL" id="KAK9105137.1"/>
    </source>
</evidence>
<dbReference type="Proteomes" id="UP001419268">
    <property type="component" value="Unassembled WGS sequence"/>
</dbReference>
<name>A0AAP0FA06_9MAGN</name>
<comment type="caution">
    <text evidence="1">The sequence shown here is derived from an EMBL/GenBank/DDBJ whole genome shotgun (WGS) entry which is preliminary data.</text>
</comment>
<keyword evidence="2" id="KW-1185">Reference proteome</keyword>
<evidence type="ECO:0000313" key="2">
    <source>
        <dbReference type="Proteomes" id="UP001419268"/>
    </source>
</evidence>
<gene>
    <name evidence="1" type="ORF">Scep_021981</name>
</gene>
<accession>A0AAP0FA06</accession>